<gene>
    <name evidence="2" type="primary">LOC140036454</name>
</gene>
<evidence type="ECO:0000313" key="2">
    <source>
        <dbReference type="RefSeq" id="XP_071933978.1"/>
    </source>
</evidence>
<reference evidence="2" key="1">
    <citation type="submission" date="2025-08" db="UniProtKB">
        <authorList>
            <consortium name="RefSeq"/>
        </authorList>
    </citation>
    <scope>IDENTIFICATION</scope>
    <source>
        <tissue evidence="2">Leaves</tissue>
    </source>
</reference>
<sequence>MVIPYYEKEESLNRLIKSVFPDLLAYSNDPYTMINRCILTPKKSSVDELNDIMIKRFPGNPHVYISSDKTVDQRHQGDCEDFLNSQNPKGLPPHNFWPAPREKNLLPKIPLQTSDSEKNGLPFIRTQFPVRLCFALTINKSQRQTLDYVGIYLRELVFSHGQLYVALSRAKTSAAVKILIVPGTFGDIKVDCKTRNVVFQEIFQLTQH</sequence>
<keyword evidence="1" id="KW-1185">Reference proteome</keyword>
<dbReference type="GeneID" id="140036454"/>
<evidence type="ECO:0008006" key="3">
    <source>
        <dbReference type="Google" id="ProtNLM"/>
    </source>
</evidence>
<dbReference type="InterPro" id="IPR027417">
    <property type="entry name" value="P-loop_NTPase"/>
</dbReference>
<dbReference type="Proteomes" id="UP001652660">
    <property type="component" value="Chromosome 2e"/>
</dbReference>
<proteinExistence type="predicted"/>
<dbReference type="PANTHER" id="PTHR10492">
    <property type="match status" value="1"/>
</dbReference>
<dbReference type="PANTHER" id="PTHR10492:SF94">
    <property type="entry name" value="ATP-DEPENDENT DNA HELICASE"/>
    <property type="match status" value="1"/>
</dbReference>
<dbReference type="CDD" id="cd18809">
    <property type="entry name" value="SF1_C_RecD"/>
    <property type="match status" value="1"/>
</dbReference>
<accession>A0ABM4WQB2</accession>
<organism evidence="1 2">
    <name type="scientific">Coffea arabica</name>
    <name type="common">Arabian coffee</name>
    <dbReference type="NCBI Taxonomy" id="13443"/>
    <lineage>
        <taxon>Eukaryota</taxon>
        <taxon>Viridiplantae</taxon>
        <taxon>Streptophyta</taxon>
        <taxon>Embryophyta</taxon>
        <taxon>Tracheophyta</taxon>
        <taxon>Spermatophyta</taxon>
        <taxon>Magnoliopsida</taxon>
        <taxon>eudicotyledons</taxon>
        <taxon>Gunneridae</taxon>
        <taxon>Pentapetalae</taxon>
        <taxon>asterids</taxon>
        <taxon>lamiids</taxon>
        <taxon>Gentianales</taxon>
        <taxon>Rubiaceae</taxon>
        <taxon>Ixoroideae</taxon>
        <taxon>Gardenieae complex</taxon>
        <taxon>Bertiereae - Coffeeae clade</taxon>
        <taxon>Coffeeae</taxon>
        <taxon>Coffea</taxon>
    </lineage>
</organism>
<dbReference type="RefSeq" id="XP_071933978.1">
    <property type="nucleotide sequence ID" value="XM_072077877.1"/>
</dbReference>
<dbReference type="SUPFAM" id="SSF52540">
    <property type="entry name" value="P-loop containing nucleoside triphosphate hydrolases"/>
    <property type="match status" value="1"/>
</dbReference>
<protein>
    <recommendedName>
        <fullName evidence="3">ATP-dependent DNA helicase</fullName>
    </recommendedName>
</protein>
<evidence type="ECO:0000313" key="1">
    <source>
        <dbReference type="Proteomes" id="UP001652660"/>
    </source>
</evidence>
<name>A0ABM4WQB2_COFAR</name>